<feature type="region of interest" description="Disordered" evidence="1">
    <location>
        <begin position="56"/>
        <end position="75"/>
    </location>
</feature>
<dbReference type="Gene3D" id="3.30.1040.20">
    <property type="match status" value="1"/>
</dbReference>
<dbReference type="AlphaFoldDB" id="A0A842IVS9"/>
<keyword evidence="2" id="KW-0732">Signal</keyword>
<dbReference type="GO" id="GO:0015485">
    <property type="term" value="F:cholesterol binding"/>
    <property type="evidence" value="ECO:0007669"/>
    <property type="project" value="InterPro"/>
</dbReference>
<accession>A0A842IVS9</accession>
<proteinExistence type="predicted"/>
<dbReference type="Proteomes" id="UP000533900">
    <property type="component" value="Unassembled WGS sequence"/>
</dbReference>
<dbReference type="EMBL" id="JACLCP010000004">
    <property type="protein sequence ID" value="MBC2846054.1"/>
    <property type="molecule type" value="Genomic_DNA"/>
</dbReference>
<feature type="compositionally biased region" description="Acidic residues" evidence="1">
    <location>
        <begin position="61"/>
        <end position="75"/>
    </location>
</feature>
<dbReference type="InterPro" id="IPR001869">
    <property type="entry name" value="Thiol_cytolysin"/>
</dbReference>
<evidence type="ECO:0000256" key="1">
    <source>
        <dbReference type="SAM" id="MobiDB-lite"/>
    </source>
</evidence>
<dbReference type="InterPro" id="IPR036363">
    <property type="entry name" value="Thiol_cytolysin_ab_sf"/>
</dbReference>
<feature type="chain" id="PRO_5032662066" evidence="2">
    <location>
        <begin position="24"/>
        <end position="644"/>
    </location>
</feature>
<gene>
    <name evidence="3" type="ORF">H7F21_13185</name>
</gene>
<dbReference type="Pfam" id="PF01289">
    <property type="entry name" value="Thiol_cytolysin"/>
    <property type="match status" value="1"/>
</dbReference>
<organism evidence="3 4">
    <name type="scientific">Winogradskyella flava</name>
    <dbReference type="NCBI Taxonomy" id="1884876"/>
    <lineage>
        <taxon>Bacteria</taxon>
        <taxon>Pseudomonadati</taxon>
        <taxon>Bacteroidota</taxon>
        <taxon>Flavobacteriia</taxon>
        <taxon>Flavobacteriales</taxon>
        <taxon>Flavobacteriaceae</taxon>
        <taxon>Winogradskyella</taxon>
    </lineage>
</organism>
<name>A0A842IVS9_9FLAO</name>
<keyword evidence="4" id="KW-1185">Reference proteome</keyword>
<evidence type="ECO:0000256" key="2">
    <source>
        <dbReference type="SAM" id="SignalP"/>
    </source>
</evidence>
<evidence type="ECO:0000313" key="3">
    <source>
        <dbReference type="EMBL" id="MBC2846054.1"/>
    </source>
</evidence>
<protein>
    <submittedName>
        <fullName evidence="3">Thiol-activated cytolysin family protein</fullName>
    </submittedName>
</protein>
<dbReference type="Gene3D" id="3.90.840.10">
    <property type="entry name" value="Thiol-activated cytolysin superfamily/Thiol-activated cytolysin, alpha-beta domain"/>
    <property type="match status" value="1"/>
</dbReference>
<evidence type="ECO:0000313" key="4">
    <source>
        <dbReference type="Proteomes" id="UP000533900"/>
    </source>
</evidence>
<dbReference type="Gene3D" id="3.40.30.40">
    <property type="entry name" value="Perfringolysin"/>
    <property type="match status" value="1"/>
</dbReference>
<dbReference type="RefSeq" id="WP_185789770.1">
    <property type="nucleotide sequence ID" value="NZ_JACLCP010000004.1"/>
</dbReference>
<reference evidence="3" key="1">
    <citation type="submission" date="2020-08" db="EMBL/GenBank/DDBJ databases">
        <title>Winogradskyella ouciana sp. nov., isolated from the hadal seawater of the Mariana Trench.</title>
        <authorList>
            <person name="He X."/>
        </authorList>
    </citation>
    <scope>NUCLEOTIDE SEQUENCE [LARGE SCALE GENOMIC DNA]</scope>
    <source>
        <strain evidence="3">KCTC 52348</strain>
    </source>
</reference>
<comment type="caution">
    <text evidence="3">The sequence shown here is derived from an EMBL/GenBank/DDBJ whole genome shotgun (WGS) entry which is preliminary data.</text>
</comment>
<feature type="signal peptide" evidence="2">
    <location>
        <begin position="1"/>
        <end position="23"/>
    </location>
</feature>
<dbReference type="InterPro" id="IPR036359">
    <property type="entry name" value="Thiol_cytolysin_sf"/>
</dbReference>
<sequence length="644" mass="69735">MKAIIKKSVFLIALVCMSCLSCSKEDSNNDGDQDTDNLTFEEVIAKGGETESFPLSRTTEVIDESEPMNEDYDREDEDGETISERFICTTQTVSVLDGNGQFPLFDTSADVIYPGSLLQGATLSNATPSPIVVDRAGGTISYNLNNGNTSSSFTVDEVRKSTIQDGMNNIIANAGDVVPANFQLEIVQIESESQLALELGIEVETYTTQVSADMSFSTEQTFNRTLVKLNQSYYTMSFDLPTSLDDIFAPNVTPQQLDVYVQENNPATFISSVTYGRIFYMLIESTSSRQEMDAKLDIAYGAFNNSAEAELGVSAMEELNDLKIKVIAYGGDAAGSFQLAGETNISDIANKLAESTDIRAGLPLSYVVRSVERPDRIVGVELATEYDIVDCELKGILPPQGLLSLVDLFSNDEDGGGIGAMLHVSDSNLLVFNKMGTKYAWYNGNSGDVKAVFNIDDPDSPLGIVPLNDVGAAIQFSNTSIYLFDKTGLLSSLLSYNITNWSGNGDAPTSPIGTYTVDPSDSDNIFLVNSTFGDSGNFQFAGQGFEAGCRVGVQTHAYFAKPGEEYALYSTPAGGSWENPLDSTTWYDNLANTEGTLFDKVGAASFIEFGGSSGRWYLVNEAGDEIMEYLSTPVRTFNGPWVIN</sequence>
<dbReference type="PRINTS" id="PR01400">
    <property type="entry name" value="TACYTOLYSIN"/>
</dbReference>
<dbReference type="SUPFAM" id="SSF56978">
    <property type="entry name" value="Perfringolysin"/>
    <property type="match status" value="1"/>
</dbReference>